<sequence length="424" mass="46708">MQGEISRSDDAMQVRVGTMGMFIIDTFQYFNEETGEDLGNKGLDDQIGGGGCYFAIGARMWLPPYAVQMIIDRGSDWRSAWQEVLDRFDMTPAAADTRSMWHYRSRPDGTTRAVNIYRGDNRGFDYLSPKIRLEPPDLLSASPCSPPTLPKWLHLICSPDRAIETLAQIDRAMREARDAGRIHLVPPRLVYEPIPDSCIFANLHACMTVLPRLAVFSPNHEEAASLLGLTDEWQAVVTTAKRDQSGASSSHILDFIEHKLARKFVHLFLEQSHADESDPSGKGSRPSGPVICIRSGAWGSVVGRAGLEFFRVPAWHSTNPVRTQLPDCSADKIRDVTGAGNSFLGGFTAHLSKEAGDNFDSLSPASQQKAMIRAAMYGSVSASLVIEQLGLPDFEVRNGAELWNGARISDRLQVLENRMASIAS</sequence>
<dbReference type="PANTHER" id="PTHR47098:SF2">
    <property type="entry name" value="PROTEIN MAK32"/>
    <property type="match status" value="1"/>
</dbReference>
<evidence type="ECO:0000313" key="2">
    <source>
        <dbReference type="Proteomes" id="UP000246740"/>
    </source>
</evidence>
<name>A0A317XPP6_9BASI</name>
<accession>A0A317XPP6</accession>
<dbReference type="PANTHER" id="PTHR47098">
    <property type="entry name" value="PROTEIN MAK32"/>
    <property type="match status" value="1"/>
</dbReference>
<gene>
    <name evidence="1" type="ORF">BCV70DRAFT_200423</name>
</gene>
<dbReference type="InterPro" id="IPR029056">
    <property type="entry name" value="Ribokinase-like"/>
</dbReference>
<dbReference type="OrthoDB" id="497927at2759"/>
<dbReference type="InParanoid" id="A0A317XPP6"/>
<dbReference type="SUPFAM" id="SSF53613">
    <property type="entry name" value="Ribokinase-like"/>
    <property type="match status" value="1"/>
</dbReference>
<proteinExistence type="predicted"/>
<evidence type="ECO:0000313" key="1">
    <source>
        <dbReference type="EMBL" id="PWZ00266.1"/>
    </source>
</evidence>
<dbReference type="EMBL" id="KZ819193">
    <property type="protein sequence ID" value="PWZ00266.1"/>
    <property type="molecule type" value="Genomic_DNA"/>
</dbReference>
<keyword evidence="2" id="KW-1185">Reference proteome</keyword>
<dbReference type="GO" id="GO:0016301">
    <property type="term" value="F:kinase activity"/>
    <property type="evidence" value="ECO:0007669"/>
    <property type="project" value="UniProtKB-KW"/>
</dbReference>
<organism evidence="1 2">
    <name type="scientific">Testicularia cyperi</name>
    <dbReference type="NCBI Taxonomy" id="1882483"/>
    <lineage>
        <taxon>Eukaryota</taxon>
        <taxon>Fungi</taxon>
        <taxon>Dikarya</taxon>
        <taxon>Basidiomycota</taxon>
        <taxon>Ustilaginomycotina</taxon>
        <taxon>Ustilaginomycetes</taxon>
        <taxon>Ustilaginales</taxon>
        <taxon>Anthracoideaceae</taxon>
        <taxon>Testicularia</taxon>
    </lineage>
</organism>
<keyword evidence="1" id="KW-0808">Transferase</keyword>
<protein>
    <submittedName>
        <fullName evidence="1">Ribokinase-like protein</fullName>
    </submittedName>
</protein>
<dbReference type="STRING" id="1882483.A0A317XPP6"/>
<reference evidence="1 2" key="1">
    <citation type="journal article" date="2018" name="Mol. Biol. Evol.">
        <title>Broad Genomic Sampling Reveals a Smut Pathogenic Ancestry of the Fungal Clade Ustilaginomycotina.</title>
        <authorList>
            <person name="Kijpornyongpan T."/>
            <person name="Mondo S.J."/>
            <person name="Barry K."/>
            <person name="Sandor L."/>
            <person name="Lee J."/>
            <person name="Lipzen A."/>
            <person name="Pangilinan J."/>
            <person name="LaButti K."/>
            <person name="Hainaut M."/>
            <person name="Henrissat B."/>
            <person name="Grigoriev I.V."/>
            <person name="Spatafora J.W."/>
            <person name="Aime M.C."/>
        </authorList>
    </citation>
    <scope>NUCLEOTIDE SEQUENCE [LARGE SCALE GENOMIC DNA]</scope>
    <source>
        <strain evidence="1 2">MCA 3645</strain>
    </source>
</reference>
<keyword evidence="1" id="KW-0418">Kinase</keyword>
<dbReference type="AlphaFoldDB" id="A0A317XPP6"/>
<dbReference type="Proteomes" id="UP000246740">
    <property type="component" value="Unassembled WGS sequence"/>
</dbReference>
<dbReference type="Gene3D" id="3.40.1190.20">
    <property type="match status" value="1"/>
</dbReference>